<name>A0A250DSF5_9BURK</name>
<protein>
    <submittedName>
        <fullName evidence="5">GntR family transcriptional regulator</fullName>
    </submittedName>
</protein>
<dbReference type="InterPro" id="IPR011711">
    <property type="entry name" value="GntR_C"/>
</dbReference>
<dbReference type="KEGG" id="vbo:CKY39_29750"/>
<dbReference type="SMART" id="SM00345">
    <property type="entry name" value="HTH_GNTR"/>
    <property type="match status" value="1"/>
</dbReference>
<dbReference type="Proteomes" id="UP000217154">
    <property type="component" value="Chromosome"/>
</dbReference>
<dbReference type="InterPro" id="IPR000524">
    <property type="entry name" value="Tscrpt_reg_HTH_GntR"/>
</dbReference>
<dbReference type="Gene3D" id="1.10.10.10">
    <property type="entry name" value="Winged helix-like DNA-binding domain superfamily/Winged helix DNA-binding domain"/>
    <property type="match status" value="1"/>
</dbReference>
<dbReference type="GO" id="GO:0003677">
    <property type="term" value="F:DNA binding"/>
    <property type="evidence" value="ECO:0007669"/>
    <property type="project" value="UniProtKB-KW"/>
</dbReference>
<dbReference type="SUPFAM" id="SSF48008">
    <property type="entry name" value="GntR ligand-binding domain-like"/>
    <property type="match status" value="1"/>
</dbReference>
<dbReference type="PANTHER" id="PTHR43537">
    <property type="entry name" value="TRANSCRIPTIONAL REGULATOR, GNTR FAMILY"/>
    <property type="match status" value="1"/>
</dbReference>
<evidence type="ECO:0000259" key="4">
    <source>
        <dbReference type="PROSITE" id="PS50949"/>
    </source>
</evidence>
<accession>A0A250DSF5</accession>
<keyword evidence="2" id="KW-0238">DNA-binding</keyword>
<dbReference type="AlphaFoldDB" id="A0A250DSF5"/>
<reference evidence="5 6" key="1">
    <citation type="submission" date="2017-09" db="EMBL/GenBank/DDBJ databases">
        <title>The diverse metabolic capabilities of V. boronicumulans make it an excellent choice for continued studies on novel biodegradation.</title>
        <authorList>
            <person name="Sun S."/>
        </authorList>
    </citation>
    <scope>NUCLEOTIDE SEQUENCE [LARGE SCALE GENOMIC DNA]</scope>
    <source>
        <strain evidence="5 6">J1</strain>
    </source>
</reference>
<proteinExistence type="predicted"/>
<evidence type="ECO:0000313" key="6">
    <source>
        <dbReference type="Proteomes" id="UP000217154"/>
    </source>
</evidence>
<dbReference type="SUPFAM" id="SSF46785">
    <property type="entry name" value="Winged helix' DNA-binding domain"/>
    <property type="match status" value="1"/>
</dbReference>
<keyword evidence="3" id="KW-0804">Transcription</keyword>
<gene>
    <name evidence="5" type="ORF">CKY39_29750</name>
</gene>
<dbReference type="InterPro" id="IPR036390">
    <property type="entry name" value="WH_DNA-bd_sf"/>
</dbReference>
<dbReference type="SMART" id="SM00895">
    <property type="entry name" value="FCD"/>
    <property type="match status" value="1"/>
</dbReference>
<feature type="domain" description="HTH gntR-type" evidence="4">
    <location>
        <begin position="17"/>
        <end position="84"/>
    </location>
</feature>
<organism evidence="5 6">
    <name type="scientific">Variovorax boronicumulans</name>
    <dbReference type="NCBI Taxonomy" id="436515"/>
    <lineage>
        <taxon>Bacteria</taxon>
        <taxon>Pseudomonadati</taxon>
        <taxon>Pseudomonadota</taxon>
        <taxon>Betaproteobacteria</taxon>
        <taxon>Burkholderiales</taxon>
        <taxon>Comamonadaceae</taxon>
        <taxon>Variovorax</taxon>
    </lineage>
</organism>
<dbReference type="InterPro" id="IPR008920">
    <property type="entry name" value="TF_FadR/GntR_C"/>
</dbReference>
<dbReference type="Gene3D" id="1.20.120.530">
    <property type="entry name" value="GntR ligand-binding domain-like"/>
    <property type="match status" value="1"/>
</dbReference>
<dbReference type="EMBL" id="CP023284">
    <property type="protein sequence ID" value="ATA56939.1"/>
    <property type="molecule type" value="Genomic_DNA"/>
</dbReference>
<dbReference type="CDD" id="cd07377">
    <property type="entry name" value="WHTH_GntR"/>
    <property type="match status" value="1"/>
</dbReference>
<evidence type="ECO:0000313" key="5">
    <source>
        <dbReference type="EMBL" id="ATA56939.1"/>
    </source>
</evidence>
<sequence>MGDTPPKKHTMENEPGKTLSQTISDRLAEEIVLRRFQPGERLDEQTIATRFGVSRSPVRDALRQLASTRLIEHLPRRGFSVATMAPADLDGLFEASGELEALCAKLCALRAAPSERKRIEFVHQQAGRAAAEGDAKAYAALNEEFHALIYAGARNKTLQDLALSLRQRLAPFRSQGFFTTENRLQHSHVEHEALVAALLAHDGDAAAAAMHSHAANSAMNVLQHFDGSASRTPPSSAAA</sequence>
<evidence type="ECO:0000256" key="1">
    <source>
        <dbReference type="ARBA" id="ARBA00023015"/>
    </source>
</evidence>
<evidence type="ECO:0000256" key="2">
    <source>
        <dbReference type="ARBA" id="ARBA00023125"/>
    </source>
</evidence>
<dbReference type="InterPro" id="IPR036388">
    <property type="entry name" value="WH-like_DNA-bd_sf"/>
</dbReference>
<dbReference type="PROSITE" id="PS50949">
    <property type="entry name" value="HTH_GNTR"/>
    <property type="match status" value="1"/>
</dbReference>
<keyword evidence="1" id="KW-0805">Transcription regulation</keyword>
<evidence type="ECO:0000256" key="3">
    <source>
        <dbReference type="ARBA" id="ARBA00023163"/>
    </source>
</evidence>
<dbReference type="Pfam" id="PF00392">
    <property type="entry name" value="GntR"/>
    <property type="match status" value="1"/>
</dbReference>
<dbReference type="GO" id="GO:0003700">
    <property type="term" value="F:DNA-binding transcription factor activity"/>
    <property type="evidence" value="ECO:0007669"/>
    <property type="project" value="InterPro"/>
</dbReference>
<dbReference type="Pfam" id="PF07729">
    <property type="entry name" value="FCD"/>
    <property type="match status" value="1"/>
</dbReference>
<dbReference type="PANTHER" id="PTHR43537:SF49">
    <property type="entry name" value="TRANSCRIPTIONAL REGULATORY PROTEIN"/>
    <property type="match status" value="1"/>
</dbReference>